<dbReference type="InterPro" id="IPR009030">
    <property type="entry name" value="Growth_fac_rcpt_cys_sf"/>
</dbReference>
<dbReference type="Pfam" id="PF11938">
    <property type="entry name" value="DUF3456"/>
    <property type="match status" value="1"/>
</dbReference>
<dbReference type="InterPro" id="IPR018097">
    <property type="entry name" value="EGF_Ca-bd_CS"/>
</dbReference>
<dbReference type="InterPro" id="IPR000742">
    <property type="entry name" value="EGF"/>
</dbReference>
<proteinExistence type="inferred from homology"/>
<dbReference type="PROSITE" id="PS01187">
    <property type="entry name" value="EGF_CA"/>
    <property type="match status" value="1"/>
</dbReference>
<dbReference type="GO" id="GO:0005509">
    <property type="term" value="F:calcium ion binding"/>
    <property type="evidence" value="ECO:0007669"/>
    <property type="project" value="InterPro"/>
</dbReference>
<evidence type="ECO:0000313" key="7">
    <source>
        <dbReference type="EMBL" id="MDE47063.1"/>
    </source>
</evidence>
<dbReference type="PROSITE" id="PS00022">
    <property type="entry name" value="EGF_1"/>
    <property type="match status" value="1"/>
</dbReference>
<keyword evidence="2 5" id="KW-0245">EGF-like domain</keyword>
<evidence type="ECO:0000256" key="1">
    <source>
        <dbReference type="ARBA" id="ARBA00005897"/>
    </source>
</evidence>
<dbReference type="SMART" id="SM00181">
    <property type="entry name" value="EGF"/>
    <property type="match status" value="3"/>
</dbReference>
<accession>A0A6G1SAU8</accession>
<dbReference type="InterPro" id="IPR006212">
    <property type="entry name" value="Furin_repeat"/>
</dbReference>
<reference evidence="7" key="1">
    <citation type="submission" date="2018-10" db="EMBL/GenBank/DDBJ databases">
        <title>Transcriptome assembly of Aceria tosichella (Wheat curl mite) Type 2.</title>
        <authorList>
            <person name="Scully E.D."/>
            <person name="Geib S.M."/>
            <person name="Palmer N.A."/>
            <person name="Gupta A.K."/>
            <person name="Sarath G."/>
            <person name="Tatineni S."/>
        </authorList>
    </citation>
    <scope>NUCLEOTIDE SEQUENCE</scope>
    <source>
        <strain evidence="7">LincolnNE</strain>
    </source>
</reference>
<keyword evidence="4 5" id="KW-1015">Disulfide bond</keyword>
<dbReference type="CDD" id="cd00064">
    <property type="entry name" value="FU"/>
    <property type="match status" value="1"/>
</dbReference>
<comment type="similarity">
    <text evidence="1">Belongs to the CRELD family.</text>
</comment>
<dbReference type="InterPro" id="IPR002049">
    <property type="entry name" value="LE_dom"/>
</dbReference>
<evidence type="ECO:0000259" key="6">
    <source>
        <dbReference type="PROSITE" id="PS50026"/>
    </source>
</evidence>
<dbReference type="AlphaFoldDB" id="A0A6G1SAU8"/>
<gene>
    <name evidence="7" type="primary">creld2_1</name>
    <name evidence="7" type="ORF">g.20502</name>
</gene>
<dbReference type="InterPro" id="IPR021852">
    <property type="entry name" value="DUF3456"/>
</dbReference>
<evidence type="ECO:0000256" key="5">
    <source>
        <dbReference type="PROSITE-ProRule" id="PRU00076"/>
    </source>
</evidence>
<protein>
    <submittedName>
        <fullName evidence="7">Cysteine-rich with EGF-like domain protein 2</fullName>
    </submittedName>
</protein>
<sequence>MFVKQSLSSSKLAWKPNNSPLLQRSPILHRSLHSYALILLFISRPVLANLELPNLAVNDHESQLANAGSEKPDDCESCVLLVKSFEKGLERTERGKHEGGDTSWEEKNLKNYADSEVRLVEIQDDLCNDLTTGKTQCLSMAETGEQHIEDWWFEHRNKNVRLHDYLCITKLKKCCPEGTFGPKCQKCPDCDGHGKCDGSGTRSGSGECNCNQGYRGKLCDECDKDYYSSRFGSEGKFECLKCHKACKGGCLGPTSANCTECAAGYARDPKTNYCNDINECELNPDQLSLDSKRLCKDGTYCENTDGHYKCSPCHHVCQTCLGYGRDKCLTCVSDYHMNENRTCIHFSDETADGSTVIYYLYMVMELMAIVILNHCTMKLTHFLLRVTGFRAFDFFEDLITEMILRLSLTLPIALLVGHMSSQGITKRYMTNLYKSFRYIITGNLSDTAEYAS</sequence>
<name>A0A6G1SAU8_9ACAR</name>
<feature type="domain" description="EGF-like" evidence="6">
    <location>
        <begin position="180"/>
        <end position="220"/>
    </location>
</feature>
<dbReference type="SMART" id="SM00261">
    <property type="entry name" value="FU"/>
    <property type="match status" value="2"/>
</dbReference>
<organism evidence="7">
    <name type="scientific">Aceria tosichella</name>
    <name type="common">wheat curl mite</name>
    <dbReference type="NCBI Taxonomy" id="561515"/>
    <lineage>
        <taxon>Eukaryota</taxon>
        <taxon>Metazoa</taxon>
        <taxon>Ecdysozoa</taxon>
        <taxon>Arthropoda</taxon>
        <taxon>Chelicerata</taxon>
        <taxon>Arachnida</taxon>
        <taxon>Acari</taxon>
        <taxon>Acariformes</taxon>
        <taxon>Trombidiformes</taxon>
        <taxon>Prostigmata</taxon>
        <taxon>Eupodina</taxon>
        <taxon>Eriophyoidea</taxon>
        <taxon>Eriophyidae</taxon>
        <taxon>Eriophyinae</taxon>
        <taxon>Aceriini</taxon>
        <taxon>Aceria</taxon>
    </lineage>
</organism>
<keyword evidence="3" id="KW-0106">Calcium</keyword>
<comment type="caution">
    <text evidence="5">Lacks conserved residue(s) required for the propagation of feature annotation.</text>
</comment>
<feature type="disulfide bond" evidence="5">
    <location>
        <begin position="210"/>
        <end position="219"/>
    </location>
</feature>
<dbReference type="PROSITE" id="PS50026">
    <property type="entry name" value="EGF_3"/>
    <property type="match status" value="1"/>
</dbReference>
<dbReference type="PROSITE" id="PS01248">
    <property type="entry name" value="EGF_LAM_1"/>
    <property type="match status" value="1"/>
</dbReference>
<evidence type="ECO:0000256" key="4">
    <source>
        <dbReference type="ARBA" id="ARBA00023157"/>
    </source>
</evidence>
<evidence type="ECO:0000256" key="3">
    <source>
        <dbReference type="ARBA" id="ARBA00022837"/>
    </source>
</evidence>
<dbReference type="EMBL" id="GGYP01002292">
    <property type="protein sequence ID" value="MDE47063.1"/>
    <property type="molecule type" value="Transcribed_RNA"/>
</dbReference>
<dbReference type="SUPFAM" id="SSF57184">
    <property type="entry name" value="Growth factor receptor domain"/>
    <property type="match status" value="1"/>
</dbReference>
<evidence type="ECO:0000256" key="2">
    <source>
        <dbReference type="ARBA" id="ARBA00022536"/>
    </source>
</evidence>